<gene>
    <name evidence="1" type="ORF">EZS28_039976</name>
</gene>
<protein>
    <submittedName>
        <fullName evidence="1">Uncharacterized protein</fullName>
    </submittedName>
</protein>
<evidence type="ECO:0000313" key="1">
    <source>
        <dbReference type="EMBL" id="KAA6364497.1"/>
    </source>
</evidence>
<accession>A0A5J4U1Q8</accession>
<dbReference type="AlphaFoldDB" id="A0A5J4U1Q8"/>
<comment type="caution">
    <text evidence="1">The sequence shown here is derived from an EMBL/GenBank/DDBJ whole genome shotgun (WGS) entry which is preliminary data.</text>
</comment>
<organism evidence="1 2">
    <name type="scientific">Streblomastix strix</name>
    <dbReference type="NCBI Taxonomy" id="222440"/>
    <lineage>
        <taxon>Eukaryota</taxon>
        <taxon>Metamonada</taxon>
        <taxon>Preaxostyla</taxon>
        <taxon>Oxymonadida</taxon>
        <taxon>Streblomastigidae</taxon>
        <taxon>Streblomastix</taxon>
    </lineage>
</organism>
<reference evidence="1 2" key="1">
    <citation type="submission" date="2019-03" db="EMBL/GenBank/DDBJ databases">
        <title>Single cell metagenomics reveals metabolic interactions within the superorganism composed of flagellate Streblomastix strix and complex community of Bacteroidetes bacteria on its surface.</title>
        <authorList>
            <person name="Treitli S.C."/>
            <person name="Kolisko M."/>
            <person name="Husnik F."/>
            <person name="Keeling P."/>
            <person name="Hampl V."/>
        </authorList>
    </citation>
    <scope>NUCLEOTIDE SEQUENCE [LARGE SCALE GENOMIC DNA]</scope>
    <source>
        <strain evidence="1">ST1C</strain>
    </source>
</reference>
<proteinExistence type="predicted"/>
<sequence>MQQKKKIQCPFCQKELAKTIALTHAQTYSKFPLHIVLFKDAQDIVLNMELNRDGDLREKVGYESICPICNEQQTTLPLDVHIYENHPGEDQLFQNLLKFHDELQKQ</sequence>
<dbReference type="EMBL" id="SNRW01021578">
    <property type="protein sequence ID" value="KAA6364497.1"/>
    <property type="molecule type" value="Genomic_DNA"/>
</dbReference>
<name>A0A5J4U1Q8_9EUKA</name>
<evidence type="ECO:0000313" key="2">
    <source>
        <dbReference type="Proteomes" id="UP000324800"/>
    </source>
</evidence>
<dbReference type="Proteomes" id="UP000324800">
    <property type="component" value="Unassembled WGS sequence"/>
</dbReference>